<dbReference type="STRING" id="36050.A0A1B8AQ29"/>
<evidence type="ECO:0000256" key="1">
    <source>
        <dbReference type="SAM" id="Phobius"/>
    </source>
</evidence>
<accession>A0A1B8AQ29</accession>
<sequence>MDGTENCPEGETRGAKELVVKLIVAHLTAVVAFCHLQSLRNERLDTVEPILFLLSPFLVVFQTGLGLVAIHYYLIESMIGSPQDWSAHMSVYAHRWRLLFARKPTPRLKGEEEYRSKSGGAWVNLGRLLVMSGTLFQFGATIFLYRRRWNLDGWESLSFVDHRTFELAVGGATVTIMSVLLALRLPAFTEAPLIPYTQDNGTTPEQIIMFCRGDARRCPKWYWPIYISGYVPGTTAVTWLLCVYSSTYQGELVWLGQLAFMYTLVYEGFNEKLGLNVSIWTFYLLAVVSFGLWMVASKILSRLTNTVIANFEKKYPWVGRPVLIVVSGAAFCYFFIFIIFMIICISLLGFSILPAMLSGPVSIGLTKGWETQTMFSQVPFGTNNEATKCLLLWKDPVADYLWSLV</sequence>
<comment type="caution">
    <text evidence="2">The sequence shown here is derived from an EMBL/GenBank/DDBJ whole genome shotgun (WGS) entry which is preliminary data.</text>
</comment>
<keyword evidence="1" id="KW-0472">Membrane</keyword>
<evidence type="ECO:0000313" key="2">
    <source>
        <dbReference type="EMBL" id="OBS22587.1"/>
    </source>
</evidence>
<dbReference type="OMA" id="KHVAYLY"/>
<dbReference type="EMBL" id="LYXU01000003">
    <property type="protein sequence ID" value="OBS22587.1"/>
    <property type="molecule type" value="Genomic_DNA"/>
</dbReference>
<keyword evidence="1" id="KW-1133">Transmembrane helix</keyword>
<reference evidence="2 3" key="1">
    <citation type="submission" date="2016-06" db="EMBL/GenBank/DDBJ databases">
        <title>Living apart together: crosstalk between the core and supernumerary genomes in a fungal plant pathogen.</title>
        <authorList>
            <person name="Vanheule A."/>
            <person name="Audenaert K."/>
            <person name="Warris S."/>
            <person name="Van De Geest H."/>
            <person name="Schijlen E."/>
            <person name="Hofte M."/>
            <person name="De Saeger S."/>
            <person name="Haesaert G."/>
            <person name="Waalwijk C."/>
            <person name="Van Der Lee T."/>
        </authorList>
    </citation>
    <scope>NUCLEOTIDE SEQUENCE [LARGE SCALE GENOMIC DNA]</scope>
    <source>
        <strain evidence="2 3">2516</strain>
    </source>
</reference>
<evidence type="ECO:0000313" key="3">
    <source>
        <dbReference type="Proteomes" id="UP000091967"/>
    </source>
</evidence>
<keyword evidence="1" id="KW-0812">Transmembrane</keyword>
<gene>
    <name evidence="2" type="ORF">FPOA_08923</name>
</gene>
<feature type="transmembrane region" description="Helical" evidence="1">
    <location>
        <begin position="50"/>
        <end position="75"/>
    </location>
</feature>
<feature type="transmembrane region" description="Helical" evidence="1">
    <location>
        <begin position="281"/>
        <end position="301"/>
    </location>
</feature>
<feature type="transmembrane region" description="Helical" evidence="1">
    <location>
        <begin position="125"/>
        <end position="145"/>
    </location>
</feature>
<feature type="transmembrane region" description="Helical" evidence="1">
    <location>
        <begin position="321"/>
        <end position="348"/>
    </location>
</feature>
<protein>
    <submittedName>
        <fullName evidence="2">Uncharacterized protein</fullName>
    </submittedName>
</protein>
<proteinExistence type="predicted"/>
<name>A0A1B8AQ29_FUSPO</name>
<organism evidence="2 3">
    <name type="scientific">Fusarium poae</name>
    <dbReference type="NCBI Taxonomy" id="36050"/>
    <lineage>
        <taxon>Eukaryota</taxon>
        <taxon>Fungi</taxon>
        <taxon>Dikarya</taxon>
        <taxon>Ascomycota</taxon>
        <taxon>Pezizomycotina</taxon>
        <taxon>Sordariomycetes</taxon>
        <taxon>Hypocreomycetidae</taxon>
        <taxon>Hypocreales</taxon>
        <taxon>Nectriaceae</taxon>
        <taxon>Fusarium</taxon>
    </lineage>
</organism>
<keyword evidence="3" id="KW-1185">Reference proteome</keyword>
<feature type="transmembrane region" description="Helical" evidence="1">
    <location>
        <begin position="221"/>
        <end position="246"/>
    </location>
</feature>
<feature type="transmembrane region" description="Helical" evidence="1">
    <location>
        <begin position="252"/>
        <end position="269"/>
    </location>
</feature>
<dbReference type="Proteomes" id="UP000091967">
    <property type="component" value="Unassembled WGS sequence"/>
</dbReference>
<dbReference type="AlphaFoldDB" id="A0A1B8AQ29"/>
<feature type="transmembrane region" description="Helical" evidence="1">
    <location>
        <begin position="18"/>
        <end position="38"/>
    </location>
</feature>
<feature type="transmembrane region" description="Helical" evidence="1">
    <location>
        <begin position="165"/>
        <end position="183"/>
    </location>
</feature>